<protein>
    <recommendedName>
        <fullName evidence="5">DUF4383 domain-containing protein</fullName>
    </recommendedName>
</protein>
<dbReference type="RefSeq" id="WP_203752092.1">
    <property type="nucleotide sequence ID" value="NZ_BONF01000034.1"/>
</dbReference>
<dbReference type="AlphaFoldDB" id="A0A8J3JKK0"/>
<evidence type="ECO:0000313" key="4">
    <source>
        <dbReference type="Proteomes" id="UP000601223"/>
    </source>
</evidence>
<keyword evidence="2" id="KW-0472">Membrane</keyword>
<feature type="transmembrane region" description="Helical" evidence="2">
    <location>
        <begin position="56"/>
        <end position="74"/>
    </location>
</feature>
<name>A0A8J3JKK0_9ACTN</name>
<dbReference type="Pfam" id="PF14325">
    <property type="entry name" value="DUF4383"/>
    <property type="match status" value="1"/>
</dbReference>
<sequence length="164" mass="17244">MHLPINHRLRPHWRLLAGLCGAYLLAFGVLGVVATAGLPLFDRADTHVLGLRANPAFAWLSLLAGGVVLLAAIVGRDLAHWVNLGAGGLFLLVGLAMLALLQTPQNVLNFEVATCVVALLIGTALLTAGLYGKTGTPRESAAEEVLRHSTRPGDKFTVRPESGA</sequence>
<organism evidence="3 4">
    <name type="scientific">Catellatospora bangladeshensis</name>
    <dbReference type="NCBI Taxonomy" id="310355"/>
    <lineage>
        <taxon>Bacteria</taxon>
        <taxon>Bacillati</taxon>
        <taxon>Actinomycetota</taxon>
        <taxon>Actinomycetes</taxon>
        <taxon>Micromonosporales</taxon>
        <taxon>Micromonosporaceae</taxon>
        <taxon>Catellatospora</taxon>
    </lineage>
</organism>
<reference evidence="3 4" key="1">
    <citation type="submission" date="2021-01" db="EMBL/GenBank/DDBJ databases">
        <title>Whole genome shotgun sequence of Catellatospora bangladeshensis NBRC 107357.</title>
        <authorList>
            <person name="Komaki H."/>
            <person name="Tamura T."/>
        </authorList>
    </citation>
    <scope>NUCLEOTIDE SEQUENCE [LARGE SCALE GENOMIC DNA]</scope>
    <source>
        <strain evidence="3 4">NBRC 107357</strain>
    </source>
</reference>
<keyword evidence="2" id="KW-1133">Transmembrane helix</keyword>
<feature type="transmembrane region" description="Helical" evidence="2">
    <location>
        <begin position="12"/>
        <end position="36"/>
    </location>
</feature>
<proteinExistence type="predicted"/>
<feature type="transmembrane region" description="Helical" evidence="2">
    <location>
        <begin position="107"/>
        <end position="131"/>
    </location>
</feature>
<feature type="transmembrane region" description="Helical" evidence="2">
    <location>
        <begin position="81"/>
        <end position="101"/>
    </location>
</feature>
<evidence type="ECO:0000256" key="1">
    <source>
        <dbReference type="SAM" id="MobiDB-lite"/>
    </source>
</evidence>
<evidence type="ECO:0000256" key="2">
    <source>
        <dbReference type="SAM" id="Phobius"/>
    </source>
</evidence>
<gene>
    <name evidence="3" type="ORF">Cba03nite_55280</name>
</gene>
<dbReference type="EMBL" id="BONF01000034">
    <property type="protein sequence ID" value="GIF84179.1"/>
    <property type="molecule type" value="Genomic_DNA"/>
</dbReference>
<keyword evidence="2" id="KW-0812">Transmembrane</keyword>
<evidence type="ECO:0000313" key="3">
    <source>
        <dbReference type="EMBL" id="GIF84179.1"/>
    </source>
</evidence>
<dbReference type="Proteomes" id="UP000601223">
    <property type="component" value="Unassembled WGS sequence"/>
</dbReference>
<feature type="region of interest" description="Disordered" evidence="1">
    <location>
        <begin position="142"/>
        <end position="164"/>
    </location>
</feature>
<comment type="caution">
    <text evidence="3">The sequence shown here is derived from an EMBL/GenBank/DDBJ whole genome shotgun (WGS) entry which is preliminary data.</text>
</comment>
<evidence type="ECO:0008006" key="5">
    <source>
        <dbReference type="Google" id="ProtNLM"/>
    </source>
</evidence>
<keyword evidence="4" id="KW-1185">Reference proteome</keyword>
<accession>A0A8J3JKK0</accession>
<feature type="compositionally biased region" description="Basic and acidic residues" evidence="1">
    <location>
        <begin position="142"/>
        <end position="158"/>
    </location>
</feature>